<dbReference type="PANTHER" id="PTHR34975:SF2">
    <property type="entry name" value="SPORE GERMINATION PROTEIN A2"/>
    <property type="match status" value="1"/>
</dbReference>
<feature type="transmembrane region" description="Helical" evidence="8">
    <location>
        <begin position="80"/>
        <end position="102"/>
    </location>
</feature>
<dbReference type="PRINTS" id="PR01414">
    <property type="entry name" value="CCMBBIOGNSIS"/>
</dbReference>
<evidence type="ECO:0000256" key="4">
    <source>
        <dbReference type="ARBA" id="ARBA00022544"/>
    </source>
</evidence>
<protein>
    <submittedName>
        <fullName evidence="9">Spore germination protein KB</fullName>
    </submittedName>
</protein>
<accession>A0A840QV20</accession>
<gene>
    <name evidence="9" type="ORF">HNQ41_003350</name>
</gene>
<feature type="transmembrane region" description="Helical" evidence="8">
    <location>
        <begin position="191"/>
        <end position="207"/>
    </location>
</feature>
<dbReference type="EMBL" id="JACHHB010000028">
    <property type="protein sequence ID" value="MBB5175118.1"/>
    <property type="molecule type" value="Genomic_DNA"/>
</dbReference>
<keyword evidence="7 8" id="KW-0472">Membrane</keyword>
<evidence type="ECO:0000256" key="6">
    <source>
        <dbReference type="ARBA" id="ARBA00022989"/>
    </source>
</evidence>
<feature type="transmembrane region" description="Helical" evidence="8">
    <location>
        <begin position="337"/>
        <end position="356"/>
    </location>
</feature>
<feature type="transmembrane region" description="Helical" evidence="8">
    <location>
        <begin position="271"/>
        <end position="292"/>
    </location>
</feature>
<evidence type="ECO:0000256" key="2">
    <source>
        <dbReference type="ARBA" id="ARBA00007998"/>
    </source>
</evidence>
<dbReference type="PANTHER" id="PTHR34975">
    <property type="entry name" value="SPORE GERMINATION PROTEIN A2"/>
    <property type="match status" value="1"/>
</dbReference>
<keyword evidence="6 8" id="KW-1133">Transmembrane helix</keyword>
<evidence type="ECO:0000256" key="8">
    <source>
        <dbReference type="SAM" id="Phobius"/>
    </source>
</evidence>
<proteinExistence type="inferred from homology"/>
<sequence>MIEKGKISAFQMSILMYPAIIATGILIIPSITAQEAGRDLWVSPIFASSLGFLTAYIAIKLHQHYPGKSVIQYSQDILGTFLGKIIGLLYIFFILHSNGIIFREYSEFIIGVFLLDTPPSLILGSMAIVCAFAVRGGLEVIARTAQIFIPIVIFLIVGMAGLIAKDLNPEYILPFLGEGIAPSLKGAKAPAAWFIQIFHISFFLPFLTNRDDGMKWSMITLIFVVLTLVTTNLMALFLFGDYVTGLLYPVMSASRYISAAGFFENLESVVMALWVVGAFVKICVFYYVTVLATAQWLNLSEYKAIALPIGFITVLFAYWSGRTFIELKDFLAMPVPIYLFTFYTVIPILLFVLSLIKKKRKG</sequence>
<comment type="subcellular location">
    <subcellularLocation>
        <location evidence="1">Membrane</location>
        <topology evidence="1">Multi-pass membrane protein</topology>
    </subcellularLocation>
</comment>
<evidence type="ECO:0000256" key="7">
    <source>
        <dbReference type="ARBA" id="ARBA00023136"/>
    </source>
</evidence>
<dbReference type="InterPro" id="IPR004761">
    <property type="entry name" value="Spore_GerAB"/>
</dbReference>
<evidence type="ECO:0000313" key="10">
    <source>
        <dbReference type="Proteomes" id="UP000551878"/>
    </source>
</evidence>
<feature type="transmembrane region" description="Helical" evidence="8">
    <location>
        <begin position="108"/>
        <end position="134"/>
    </location>
</feature>
<dbReference type="AlphaFoldDB" id="A0A840QV20"/>
<keyword evidence="4" id="KW-0309">Germination</keyword>
<feature type="transmembrane region" description="Helical" evidence="8">
    <location>
        <begin position="304"/>
        <end position="325"/>
    </location>
</feature>
<keyword evidence="3" id="KW-0813">Transport</keyword>
<dbReference type="NCBIfam" id="TIGR00912">
    <property type="entry name" value="2A0309"/>
    <property type="match status" value="1"/>
</dbReference>
<evidence type="ECO:0000256" key="5">
    <source>
        <dbReference type="ARBA" id="ARBA00022692"/>
    </source>
</evidence>
<dbReference type="GO" id="GO:0009847">
    <property type="term" value="P:spore germination"/>
    <property type="evidence" value="ECO:0007669"/>
    <property type="project" value="InterPro"/>
</dbReference>
<keyword evidence="10" id="KW-1185">Reference proteome</keyword>
<feature type="transmembrane region" description="Helical" evidence="8">
    <location>
        <begin position="7"/>
        <end position="28"/>
    </location>
</feature>
<feature type="transmembrane region" description="Helical" evidence="8">
    <location>
        <begin position="146"/>
        <end position="164"/>
    </location>
</feature>
<name>A0A840QV20_9BACI</name>
<evidence type="ECO:0000256" key="1">
    <source>
        <dbReference type="ARBA" id="ARBA00004141"/>
    </source>
</evidence>
<dbReference type="GO" id="GO:0016020">
    <property type="term" value="C:membrane"/>
    <property type="evidence" value="ECO:0007669"/>
    <property type="project" value="UniProtKB-SubCell"/>
</dbReference>
<evidence type="ECO:0000313" key="9">
    <source>
        <dbReference type="EMBL" id="MBB5175118.1"/>
    </source>
</evidence>
<comment type="caution">
    <text evidence="9">The sequence shown here is derived from an EMBL/GenBank/DDBJ whole genome shotgun (WGS) entry which is preliminary data.</text>
</comment>
<keyword evidence="5 8" id="KW-0812">Transmembrane</keyword>
<feature type="transmembrane region" description="Helical" evidence="8">
    <location>
        <begin position="40"/>
        <end position="59"/>
    </location>
</feature>
<feature type="transmembrane region" description="Helical" evidence="8">
    <location>
        <begin position="219"/>
        <end position="239"/>
    </location>
</feature>
<reference evidence="9 10" key="1">
    <citation type="submission" date="2020-08" db="EMBL/GenBank/DDBJ databases">
        <title>Genomic Encyclopedia of Type Strains, Phase IV (KMG-IV): sequencing the most valuable type-strain genomes for metagenomic binning, comparative biology and taxonomic classification.</title>
        <authorList>
            <person name="Goeker M."/>
        </authorList>
    </citation>
    <scope>NUCLEOTIDE SEQUENCE [LARGE SCALE GENOMIC DNA]</scope>
    <source>
        <strain evidence="9 10">DSM 24696</strain>
    </source>
</reference>
<dbReference type="Pfam" id="PF03845">
    <property type="entry name" value="Spore_permease"/>
    <property type="match status" value="1"/>
</dbReference>
<comment type="similarity">
    <text evidence="2">Belongs to the amino acid-polyamine-organocation (APC) superfamily. Spore germination protein (SGP) (TC 2.A.3.9) family.</text>
</comment>
<dbReference type="RefSeq" id="WP_184665516.1">
    <property type="nucleotide sequence ID" value="NZ_JACHHB010000028.1"/>
</dbReference>
<dbReference type="Proteomes" id="UP000551878">
    <property type="component" value="Unassembled WGS sequence"/>
</dbReference>
<evidence type="ECO:0000256" key="3">
    <source>
        <dbReference type="ARBA" id="ARBA00022448"/>
    </source>
</evidence>
<organism evidence="9 10">
    <name type="scientific">Texcoconibacillus texcoconensis</name>
    <dbReference type="NCBI Taxonomy" id="1095777"/>
    <lineage>
        <taxon>Bacteria</taxon>
        <taxon>Bacillati</taxon>
        <taxon>Bacillota</taxon>
        <taxon>Bacilli</taxon>
        <taxon>Bacillales</taxon>
        <taxon>Bacillaceae</taxon>
        <taxon>Texcoconibacillus</taxon>
    </lineage>
</organism>